<evidence type="ECO:0000256" key="1">
    <source>
        <dbReference type="SAM" id="MobiDB-lite"/>
    </source>
</evidence>
<dbReference type="Proteomes" id="UP001222325">
    <property type="component" value="Unassembled WGS sequence"/>
</dbReference>
<sequence length="532" mass="56712">MLDEDRRIVQSGALLERFGPPWDNSSGDTQATPFDSDGGAYPDDTETLPRLDDEDYDLPEPSPPPVVRVAVDVTAPRAVTTPGADTPMPAVEAAAQIQEQPPQGPLIPVAGGQVEAMQIDDGGHLPAPALPPPPPQRFIVGHQLQGRDKNPHAFVLEDQRQADGHNAALLAAMEDVLPGPRAPDAAAAPAPPPDNAPVAAQAHVAGQPGRESAEVEAIIAEAALRAFDDDDLAVIAQIPPANSADNPHGFYPAAANQAPARPEDIGTAAPYEPNVGEIGKTVSSLEGLTADATAKSVKKIMDATHAHLLLVLSNGGGLFFSRVKNADEVFQDAIDKLIGEPGAVQVYHLPTDDVPRRSGVANYGGTICLAVHVPNPGHRIRLLDQRGIYIDPTYGATFVAPEDLSPSWVVIIFKVQGRGPAAEIATELRATLIGAAMRSGEFQRLVQMYTHDNAPLASKCMRIAMSIDPRLDTRSKKVVVYMKPFTPNAVHFRAATKVISNTKYTTATMTFLPRCPSRNGRPYRTPMRHLQG</sequence>
<evidence type="ECO:0000313" key="3">
    <source>
        <dbReference type="Proteomes" id="UP001222325"/>
    </source>
</evidence>
<feature type="region of interest" description="Disordered" evidence="1">
    <location>
        <begin position="1"/>
        <end position="66"/>
    </location>
</feature>
<comment type="caution">
    <text evidence="2">The sequence shown here is derived from an EMBL/GenBank/DDBJ whole genome shotgun (WGS) entry which is preliminary data.</text>
</comment>
<feature type="compositionally biased region" description="Polar residues" evidence="1">
    <location>
        <begin position="23"/>
        <end position="33"/>
    </location>
</feature>
<dbReference type="EMBL" id="JARJCN010000046">
    <property type="protein sequence ID" value="KAJ7082254.1"/>
    <property type="molecule type" value="Genomic_DNA"/>
</dbReference>
<feature type="region of interest" description="Disordered" evidence="1">
    <location>
        <begin position="178"/>
        <end position="209"/>
    </location>
</feature>
<reference evidence="2" key="1">
    <citation type="submission" date="2023-03" db="EMBL/GenBank/DDBJ databases">
        <title>Massive genome expansion in bonnet fungi (Mycena s.s.) driven by repeated elements and novel gene families across ecological guilds.</title>
        <authorList>
            <consortium name="Lawrence Berkeley National Laboratory"/>
            <person name="Harder C.B."/>
            <person name="Miyauchi S."/>
            <person name="Viragh M."/>
            <person name="Kuo A."/>
            <person name="Thoen E."/>
            <person name="Andreopoulos B."/>
            <person name="Lu D."/>
            <person name="Skrede I."/>
            <person name="Drula E."/>
            <person name="Henrissat B."/>
            <person name="Morin E."/>
            <person name="Kohler A."/>
            <person name="Barry K."/>
            <person name="LaButti K."/>
            <person name="Morin E."/>
            <person name="Salamov A."/>
            <person name="Lipzen A."/>
            <person name="Mereny Z."/>
            <person name="Hegedus B."/>
            <person name="Baldrian P."/>
            <person name="Stursova M."/>
            <person name="Weitz H."/>
            <person name="Taylor A."/>
            <person name="Grigoriev I.V."/>
            <person name="Nagy L.G."/>
            <person name="Martin F."/>
            <person name="Kauserud H."/>
        </authorList>
    </citation>
    <scope>NUCLEOTIDE SEQUENCE</scope>
    <source>
        <strain evidence="2">CBHHK173m</strain>
    </source>
</reference>
<keyword evidence="3" id="KW-1185">Reference proteome</keyword>
<evidence type="ECO:0000313" key="2">
    <source>
        <dbReference type="EMBL" id="KAJ7082254.1"/>
    </source>
</evidence>
<feature type="compositionally biased region" description="Low complexity" evidence="1">
    <location>
        <begin position="178"/>
        <end position="188"/>
    </location>
</feature>
<accession>A0AAD6TYV3</accession>
<protein>
    <submittedName>
        <fullName evidence="2">Uncharacterized protein</fullName>
    </submittedName>
</protein>
<name>A0AAD6TYV3_9AGAR</name>
<proteinExistence type="predicted"/>
<organism evidence="2 3">
    <name type="scientific">Mycena belliarum</name>
    <dbReference type="NCBI Taxonomy" id="1033014"/>
    <lineage>
        <taxon>Eukaryota</taxon>
        <taxon>Fungi</taxon>
        <taxon>Dikarya</taxon>
        <taxon>Basidiomycota</taxon>
        <taxon>Agaricomycotina</taxon>
        <taxon>Agaricomycetes</taxon>
        <taxon>Agaricomycetidae</taxon>
        <taxon>Agaricales</taxon>
        <taxon>Marasmiineae</taxon>
        <taxon>Mycenaceae</taxon>
        <taxon>Mycena</taxon>
    </lineage>
</organism>
<dbReference type="AlphaFoldDB" id="A0AAD6TYV3"/>
<gene>
    <name evidence="2" type="ORF">B0H15DRAFT_952637</name>
</gene>